<comment type="catalytic activity">
    <reaction evidence="7">
        <text>arsenic triglutathione + 2 [thioredoxin]-dithiol + 2 S-adenosyl-L-methionine + H2O = dimethylarsinous acid + 2 [thioredoxin]-disulfide + 3 glutathione + 2 S-adenosyl-L-homocysteine + 2 H(+)</text>
        <dbReference type="Rhea" id="RHEA:69464"/>
        <dbReference type="Rhea" id="RHEA-COMP:10698"/>
        <dbReference type="Rhea" id="RHEA-COMP:10700"/>
        <dbReference type="ChEBI" id="CHEBI:15377"/>
        <dbReference type="ChEBI" id="CHEBI:15378"/>
        <dbReference type="ChEBI" id="CHEBI:23808"/>
        <dbReference type="ChEBI" id="CHEBI:29950"/>
        <dbReference type="ChEBI" id="CHEBI:50058"/>
        <dbReference type="ChEBI" id="CHEBI:57856"/>
        <dbReference type="ChEBI" id="CHEBI:57925"/>
        <dbReference type="ChEBI" id="CHEBI:59789"/>
        <dbReference type="ChEBI" id="CHEBI:183640"/>
        <dbReference type="EC" id="2.1.1.137"/>
    </reaction>
</comment>
<evidence type="ECO:0000256" key="5">
    <source>
        <dbReference type="ARBA" id="ARBA00034545"/>
    </source>
</evidence>
<feature type="domain" description="Methyltransferase" evidence="9">
    <location>
        <begin position="64"/>
        <end position="211"/>
    </location>
</feature>
<dbReference type="EC" id="2.1.1.137" evidence="4"/>
<dbReference type="PANTHER" id="PTHR43675">
    <property type="entry name" value="ARSENITE METHYLTRANSFERASE"/>
    <property type="match status" value="1"/>
</dbReference>
<evidence type="ECO:0000256" key="4">
    <source>
        <dbReference type="ARBA" id="ARBA00034521"/>
    </source>
</evidence>
<evidence type="ECO:0000256" key="3">
    <source>
        <dbReference type="ARBA" id="ARBA00034487"/>
    </source>
</evidence>
<dbReference type="EMBL" id="CAUWAG010000012">
    <property type="protein sequence ID" value="CAJ2509037.1"/>
    <property type="molecule type" value="Genomic_DNA"/>
</dbReference>
<organism evidence="10 11">
    <name type="scientific">Anthostomella pinea</name>
    <dbReference type="NCBI Taxonomy" id="933095"/>
    <lineage>
        <taxon>Eukaryota</taxon>
        <taxon>Fungi</taxon>
        <taxon>Dikarya</taxon>
        <taxon>Ascomycota</taxon>
        <taxon>Pezizomycotina</taxon>
        <taxon>Sordariomycetes</taxon>
        <taxon>Xylariomycetidae</taxon>
        <taxon>Xylariales</taxon>
        <taxon>Xylariaceae</taxon>
        <taxon>Anthostomella</taxon>
    </lineage>
</organism>
<dbReference type="InterPro" id="IPR029063">
    <property type="entry name" value="SAM-dependent_MTases_sf"/>
</dbReference>
<gene>
    <name evidence="10" type="ORF">KHLLAP_LOCUS9505</name>
</gene>
<evidence type="ECO:0000256" key="1">
    <source>
        <dbReference type="ARBA" id="ARBA00022679"/>
    </source>
</evidence>
<evidence type="ECO:0000256" key="2">
    <source>
        <dbReference type="ARBA" id="ARBA00022691"/>
    </source>
</evidence>
<comment type="similarity">
    <text evidence="3">Belongs to the methyltransferase superfamily. Arsenite methyltransferase family.</text>
</comment>
<dbReference type="InterPro" id="IPR026669">
    <property type="entry name" value="Arsenite_MeTrfase-like"/>
</dbReference>
<dbReference type="Proteomes" id="UP001295740">
    <property type="component" value="Unassembled WGS sequence"/>
</dbReference>
<accession>A0AAI8VQ57</accession>
<dbReference type="PANTHER" id="PTHR43675:SF8">
    <property type="entry name" value="ARSENITE METHYLTRANSFERASE"/>
    <property type="match status" value="1"/>
</dbReference>
<evidence type="ECO:0000313" key="10">
    <source>
        <dbReference type="EMBL" id="CAJ2509037.1"/>
    </source>
</evidence>
<evidence type="ECO:0000313" key="11">
    <source>
        <dbReference type="Proteomes" id="UP001295740"/>
    </source>
</evidence>
<reference evidence="10" key="1">
    <citation type="submission" date="2023-10" db="EMBL/GenBank/DDBJ databases">
        <authorList>
            <person name="Hackl T."/>
        </authorList>
    </citation>
    <scope>NUCLEOTIDE SEQUENCE</scope>
</reference>
<proteinExistence type="inferred from homology"/>
<dbReference type="InterPro" id="IPR025714">
    <property type="entry name" value="Methyltranfer_dom"/>
</dbReference>
<comment type="caution">
    <text evidence="10">The sequence shown here is derived from an EMBL/GenBank/DDBJ whole genome shotgun (WGS) entry which is preliminary data.</text>
</comment>
<dbReference type="GO" id="GO:0030791">
    <property type="term" value="F:arsenite methyltransferase activity"/>
    <property type="evidence" value="ECO:0007669"/>
    <property type="project" value="UniProtKB-EC"/>
</dbReference>
<comment type="catalytic activity">
    <reaction evidence="8">
        <text>arsenic triglutathione + 3 [thioredoxin]-dithiol + 3 S-adenosyl-L-methionine = trimethylarsine + 3 [thioredoxin]-disulfide + 3 glutathione + 3 S-adenosyl-L-homocysteine + 3 H(+)</text>
        <dbReference type="Rhea" id="RHEA:69432"/>
        <dbReference type="Rhea" id="RHEA-COMP:10698"/>
        <dbReference type="Rhea" id="RHEA-COMP:10700"/>
        <dbReference type="ChEBI" id="CHEBI:15378"/>
        <dbReference type="ChEBI" id="CHEBI:27130"/>
        <dbReference type="ChEBI" id="CHEBI:29950"/>
        <dbReference type="ChEBI" id="CHEBI:50058"/>
        <dbReference type="ChEBI" id="CHEBI:57856"/>
        <dbReference type="ChEBI" id="CHEBI:57925"/>
        <dbReference type="ChEBI" id="CHEBI:59789"/>
        <dbReference type="ChEBI" id="CHEBI:183640"/>
        <dbReference type="EC" id="2.1.1.137"/>
    </reaction>
</comment>
<keyword evidence="1" id="KW-0808">Transferase</keyword>
<protein>
    <recommendedName>
        <fullName evidence="5">Arsenite methyltransferase</fullName>
        <ecNumber evidence="4">2.1.1.137</ecNumber>
    </recommendedName>
</protein>
<dbReference type="Pfam" id="PF13847">
    <property type="entry name" value="Methyltransf_31"/>
    <property type="match status" value="1"/>
</dbReference>
<keyword evidence="11" id="KW-1185">Reference proteome</keyword>
<evidence type="ECO:0000259" key="9">
    <source>
        <dbReference type="Pfam" id="PF13847"/>
    </source>
</evidence>
<evidence type="ECO:0000256" key="7">
    <source>
        <dbReference type="ARBA" id="ARBA00047943"/>
    </source>
</evidence>
<evidence type="ECO:0000256" key="6">
    <source>
        <dbReference type="ARBA" id="ARBA00047941"/>
    </source>
</evidence>
<sequence>MSDDQITDRVRQHYSAASQGNNAAYSRSIATAFGYTEEDLAGAPKEANLGLSCGNPLAIAKLREGEVVIDLGSGAGFDVFQVSNKVGSTGQVIGVDSNKDMLARANKIKADQGKENVQFIESDITAIALPAGTADCIISNCVINLVPDSQKQLVFNEIFRLLKPGGRVAVSDILAKKTLPESLRNDMALYVGCIAGASQVDEYRKYLSNAGFRDSLISDTHSNLNAYLESGDGAQSSCCSPPSSGNIPEIQKKVAKGSLDFNEWAGSYKVYAVKPASDAT</sequence>
<comment type="catalytic activity">
    <reaction evidence="6">
        <text>arsenic triglutathione + [thioredoxin]-dithiol + S-adenosyl-L-methionine + 2 H2O = methylarsonous acid + [thioredoxin]-disulfide + 3 glutathione + S-adenosyl-L-homocysteine + H(+)</text>
        <dbReference type="Rhea" id="RHEA:69460"/>
        <dbReference type="Rhea" id="RHEA-COMP:10698"/>
        <dbReference type="Rhea" id="RHEA-COMP:10700"/>
        <dbReference type="ChEBI" id="CHEBI:15377"/>
        <dbReference type="ChEBI" id="CHEBI:15378"/>
        <dbReference type="ChEBI" id="CHEBI:17826"/>
        <dbReference type="ChEBI" id="CHEBI:29950"/>
        <dbReference type="ChEBI" id="CHEBI:50058"/>
        <dbReference type="ChEBI" id="CHEBI:57856"/>
        <dbReference type="ChEBI" id="CHEBI:57925"/>
        <dbReference type="ChEBI" id="CHEBI:59789"/>
        <dbReference type="ChEBI" id="CHEBI:183640"/>
        <dbReference type="EC" id="2.1.1.137"/>
    </reaction>
</comment>
<dbReference type="SUPFAM" id="SSF53335">
    <property type="entry name" value="S-adenosyl-L-methionine-dependent methyltransferases"/>
    <property type="match status" value="1"/>
</dbReference>
<evidence type="ECO:0000256" key="8">
    <source>
        <dbReference type="ARBA" id="ARBA00048428"/>
    </source>
</evidence>
<dbReference type="Gene3D" id="3.40.50.150">
    <property type="entry name" value="Vaccinia Virus protein VP39"/>
    <property type="match status" value="1"/>
</dbReference>
<name>A0AAI8VQ57_9PEZI</name>
<keyword evidence="2" id="KW-0949">S-adenosyl-L-methionine</keyword>
<dbReference type="CDD" id="cd02440">
    <property type="entry name" value="AdoMet_MTases"/>
    <property type="match status" value="1"/>
</dbReference>
<dbReference type="AlphaFoldDB" id="A0AAI8VQ57"/>